<keyword evidence="9" id="KW-0460">Magnesium</keyword>
<keyword evidence="6" id="KW-0547">Nucleotide-binding</keyword>
<dbReference type="PANTHER" id="PTHR47453">
    <property type="entry name" value="PHOSPHOGLUCAN, WATER DIKINASE, CHLOROPLASTIC"/>
    <property type="match status" value="1"/>
</dbReference>
<dbReference type="InterPro" id="IPR013783">
    <property type="entry name" value="Ig-like_fold"/>
</dbReference>
<reference evidence="13" key="1">
    <citation type="submission" date="2014-05" db="EMBL/GenBank/DDBJ databases">
        <title>The transcriptome of the halophilic microalga Tetraselmis sp. GSL018 isolated from the Great Salt Lake, Utah.</title>
        <authorList>
            <person name="Jinkerson R.E."/>
            <person name="D'Adamo S."/>
            <person name="Posewitz M.C."/>
        </authorList>
    </citation>
    <scope>NUCLEOTIDE SEQUENCE</scope>
    <source>
        <strain evidence="13">GSL018</strain>
    </source>
</reference>
<dbReference type="Pfam" id="PF22973">
    <property type="entry name" value="GWD1_pHisD"/>
    <property type="match status" value="1"/>
</dbReference>
<evidence type="ECO:0000256" key="3">
    <source>
        <dbReference type="ARBA" id="ARBA00011738"/>
    </source>
</evidence>
<evidence type="ECO:0000256" key="6">
    <source>
        <dbReference type="ARBA" id="ARBA00022741"/>
    </source>
</evidence>
<dbReference type="EMBL" id="GBEZ01005813">
    <property type="protein sequence ID" value="JAC79538.1"/>
    <property type="molecule type" value="Transcribed_RNA"/>
</dbReference>
<dbReference type="Pfam" id="PF00686">
    <property type="entry name" value="CBM_20"/>
    <property type="match status" value="1"/>
</dbReference>
<evidence type="ECO:0000256" key="7">
    <source>
        <dbReference type="ARBA" id="ARBA00022777"/>
    </source>
</evidence>
<sequence length="1255" mass="135205">MLNQVFVNSNPSALRRYLPNVPSASIYGFRLPRKAKVSTVDGTRVRQYCMLKAFLLDIRGAVSPRKTHVTSAKQMFAAKNFRGTKVLASAVNVQFQMPNEVEFGEGHKIVGSCRQLGDWSPDNAAEMQWSEGHVWTAEVALEPGQEVEFKCVKAGGVSWEEGNNRRLRVPEGASSLTVRMAWNETDDTEASADGASETAAGGNGPAPEQPVEADGAERPPEQQGDADPERAPAESSLGSMDSDRPEHEQWAGAQVQFMTENRHSRERSGKWDTAGLEGAALALVQGDRKAASWLQKLKVVEELLVESAERKRPELDALVNASAYLLWINTGAIQCVEGGGHYRPNRHAELSRNVFRSLEWVLEDRERTLAEKLVARRIHPRLPSFSAEFTASVPLTRIRDIAHRNDIPHDLKREIKHTLQNKLHRNAGPEDLIATEQMLRRVTANPGEYSEAFVAEFKTFYEELKDFFNAGSLKDLLDNIEPSLDGGSKTVVQTFLTAKGKVDGSQGAPEPQDLMEALHCLTSLRAMLVAGLSSGLRNDASDEALAMRQAWRLCEIRAEEYAFVLLSYMENHLTASGGHEELAGSRDRSWALPIGATVLGLRHLGLSGWNPAECVALEAELEAWQRQGFFAERIQALRLKATLERCLRTTEDYANLLLKVYPERVRKLGNALGVEERLQNVYTEAEIRAGVVFQLSKLATLLSKAARAASGSPPWDVVVSGRAAGKLLRMDSFDPGEAQDLARNEDVVLLVGRATGDEEVAGSRGLKGIILEQEIAHLSHLGVRARQEGIVFVTSEDREAIDALKPLVGKAVALDAGSGSVKVEEKTDSGVDRAQIVDALKRGTEQTDTVPKRRDEVVKVLAKGVEIIKSEGGGSDNGVLTFSFVEDAASEVMEDEELMSILSGASGSAAGKGAEPGTGESNRGRPPAGAFSRAQAQEVLALADATTERCGAKAASCAQLARAAAASSGAWKAPGGAVVPFGVMELALEEAGKKARFEELLAAVETAEVGDVLDSACEELQELVSSVRPSEAVAAAAADLLPGGGATISRSSSNVEDLAGMSGAGLYDSVPSKGPSDPEDLLGSISQVWASLYTRRAVLARRAAGVAQADASMAVLVMPLLEPESSFVLHTTRPVDRNPGFLYAEIAPGQGELLASGSRGTPWRLYVDKATGDTETVAFANFSQAMRADGGRLVQRAVDYSSEALSRSDDFRAELGRRLMEVGVALEREFGAPQDIEGALVGGEVYVVQSRPQPL</sequence>
<dbReference type="Gene3D" id="2.60.40.10">
    <property type="entry name" value="Immunoglobulins"/>
    <property type="match status" value="1"/>
</dbReference>
<dbReference type="GO" id="GO:2001070">
    <property type="term" value="F:starch binding"/>
    <property type="evidence" value="ECO:0007669"/>
    <property type="project" value="InterPro"/>
</dbReference>
<evidence type="ECO:0000256" key="10">
    <source>
        <dbReference type="ARBA" id="ARBA00023277"/>
    </source>
</evidence>
<dbReference type="Gene3D" id="3.30.470.20">
    <property type="entry name" value="ATP-grasp fold, B domain"/>
    <property type="match status" value="1"/>
</dbReference>
<evidence type="ECO:0000256" key="5">
    <source>
        <dbReference type="ARBA" id="ARBA00022723"/>
    </source>
</evidence>
<feature type="region of interest" description="Disordered" evidence="11">
    <location>
        <begin position="186"/>
        <end position="248"/>
    </location>
</feature>
<dbReference type="AlphaFoldDB" id="A0A061S5K8"/>
<keyword evidence="8" id="KW-0067">ATP-binding</keyword>
<comment type="subunit">
    <text evidence="3">Homodimer.</text>
</comment>
<dbReference type="PROSITE" id="PS51166">
    <property type="entry name" value="CBM20"/>
    <property type="match status" value="1"/>
</dbReference>
<proteinExistence type="inferred from homology"/>
<evidence type="ECO:0000256" key="4">
    <source>
        <dbReference type="ARBA" id="ARBA00022679"/>
    </source>
</evidence>
<organism evidence="13">
    <name type="scientific">Tetraselmis sp. GSL018</name>
    <dbReference type="NCBI Taxonomy" id="582737"/>
    <lineage>
        <taxon>Eukaryota</taxon>
        <taxon>Viridiplantae</taxon>
        <taxon>Chlorophyta</taxon>
        <taxon>core chlorophytes</taxon>
        <taxon>Chlorodendrophyceae</taxon>
        <taxon>Chlorodendrales</taxon>
        <taxon>Chlorodendraceae</taxon>
        <taxon>Tetraselmis</taxon>
    </lineage>
</organism>
<evidence type="ECO:0000256" key="1">
    <source>
        <dbReference type="ARBA" id="ARBA00001946"/>
    </source>
</evidence>
<dbReference type="SUPFAM" id="SSF56059">
    <property type="entry name" value="Glutathione synthetase ATP-binding domain-like"/>
    <property type="match status" value="1"/>
</dbReference>
<dbReference type="GO" id="GO:0016301">
    <property type="term" value="F:kinase activity"/>
    <property type="evidence" value="ECO:0007669"/>
    <property type="project" value="UniProtKB-KW"/>
</dbReference>
<dbReference type="Pfam" id="PF01326">
    <property type="entry name" value="PPDK_N"/>
    <property type="match status" value="1"/>
</dbReference>
<evidence type="ECO:0000256" key="2">
    <source>
        <dbReference type="ARBA" id="ARBA00007837"/>
    </source>
</evidence>
<feature type="domain" description="CBM20" evidence="12">
    <location>
        <begin position="85"/>
        <end position="184"/>
    </location>
</feature>
<keyword evidence="4" id="KW-0808">Transferase</keyword>
<keyword evidence="10" id="KW-0119">Carbohydrate metabolism</keyword>
<dbReference type="InterPro" id="IPR013815">
    <property type="entry name" value="ATP_grasp_subdomain_1"/>
</dbReference>
<accession>A0A061S5K8</accession>
<evidence type="ECO:0000256" key="8">
    <source>
        <dbReference type="ARBA" id="ARBA00022840"/>
    </source>
</evidence>
<dbReference type="GO" id="GO:0005524">
    <property type="term" value="F:ATP binding"/>
    <property type="evidence" value="ECO:0007669"/>
    <property type="project" value="UniProtKB-KW"/>
</dbReference>
<evidence type="ECO:0000256" key="11">
    <source>
        <dbReference type="SAM" id="MobiDB-lite"/>
    </source>
</evidence>
<dbReference type="PANTHER" id="PTHR47453:SF1">
    <property type="entry name" value="PHOSPHOGLUCAN, WATER DIKINASE, CHLOROPLASTIC"/>
    <property type="match status" value="1"/>
</dbReference>
<comment type="similarity">
    <text evidence="2">Belongs to the PEP-utilizing enzyme family.</text>
</comment>
<comment type="cofactor">
    <cofactor evidence="1">
        <name>Mg(2+)</name>
        <dbReference type="ChEBI" id="CHEBI:18420"/>
    </cofactor>
</comment>
<dbReference type="SMART" id="SM01065">
    <property type="entry name" value="CBM_2"/>
    <property type="match status" value="1"/>
</dbReference>
<evidence type="ECO:0000256" key="9">
    <source>
        <dbReference type="ARBA" id="ARBA00022842"/>
    </source>
</evidence>
<dbReference type="Gene3D" id="3.30.1490.20">
    <property type="entry name" value="ATP-grasp fold, A domain"/>
    <property type="match status" value="1"/>
</dbReference>
<dbReference type="InterPro" id="IPR002044">
    <property type="entry name" value="CBM20"/>
</dbReference>
<dbReference type="CDD" id="cd05467">
    <property type="entry name" value="CBM20"/>
    <property type="match status" value="1"/>
</dbReference>
<keyword evidence="7 13" id="KW-0418">Kinase</keyword>
<name>A0A061S5K8_9CHLO</name>
<dbReference type="SUPFAM" id="SSF49452">
    <property type="entry name" value="Starch-binding domain-like"/>
    <property type="match status" value="1"/>
</dbReference>
<dbReference type="InterPro" id="IPR013784">
    <property type="entry name" value="Carb-bd-like_fold"/>
</dbReference>
<dbReference type="InterPro" id="IPR054481">
    <property type="entry name" value="GWD1_pHisD"/>
</dbReference>
<dbReference type="GO" id="GO:0046872">
    <property type="term" value="F:metal ion binding"/>
    <property type="evidence" value="ECO:0007669"/>
    <property type="project" value="UniProtKB-KW"/>
</dbReference>
<evidence type="ECO:0000259" key="12">
    <source>
        <dbReference type="PROSITE" id="PS51166"/>
    </source>
</evidence>
<dbReference type="InterPro" id="IPR002192">
    <property type="entry name" value="PPDK_AMP/ATP-bd"/>
</dbReference>
<protein>
    <submittedName>
        <fullName evidence="13">Phosphoglucan, water dikinase</fullName>
    </submittedName>
</protein>
<keyword evidence="5" id="KW-0479">Metal-binding</keyword>
<gene>
    <name evidence="13" type="primary">PWD</name>
    <name evidence="13" type="ORF">TSPGSL018_12477</name>
</gene>
<evidence type="ECO:0000313" key="13">
    <source>
        <dbReference type="EMBL" id="JAC79538.1"/>
    </source>
</evidence>
<feature type="region of interest" description="Disordered" evidence="11">
    <location>
        <begin position="905"/>
        <end position="930"/>
    </location>
</feature>